<dbReference type="InterPro" id="IPR013986">
    <property type="entry name" value="DExx_box_DNA_helicase_dom_sf"/>
</dbReference>
<proteinExistence type="inferred from homology"/>
<evidence type="ECO:0000256" key="5">
    <source>
        <dbReference type="ARBA" id="ARBA00022840"/>
    </source>
</evidence>
<keyword evidence="15" id="KW-1185">Reference proteome</keyword>
<evidence type="ECO:0000313" key="15">
    <source>
        <dbReference type="Proteomes" id="UP000593846"/>
    </source>
</evidence>
<comment type="similarity">
    <text evidence="1">Belongs to the helicase family. UvrD subfamily.</text>
</comment>
<dbReference type="Pfam" id="PF13361">
    <property type="entry name" value="UvrD_C"/>
    <property type="match status" value="1"/>
</dbReference>
<evidence type="ECO:0000256" key="7">
    <source>
        <dbReference type="ARBA" id="ARBA00023235"/>
    </source>
</evidence>
<dbReference type="GO" id="GO:0043138">
    <property type="term" value="F:3'-5' DNA helicase activity"/>
    <property type="evidence" value="ECO:0007669"/>
    <property type="project" value="UniProtKB-EC"/>
</dbReference>
<organism evidence="14 15">
    <name type="scientific">Anabaenopsis elenkinii CCIBt3563</name>
    <dbReference type="NCBI Taxonomy" id="2779889"/>
    <lineage>
        <taxon>Bacteria</taxon>
        <taxon>Bacillati</taxon>
        <taxon>Cyanobacteriota</taxon>
        <taxon>Cyanophyceae</taxon>
        <taxon>Nostocales</taxon>
        <taxon>Nodulariaceae</taxon>
        <taxon>Anabaenopsis</taxon>
    </lineage>
</organism>
<dbReference type="GO" id="GO:0005829">
    <property type="term" value="C:cytosol"/>
    <property type="evidence" value="ECO:0007669"/>
    <property type="project" value="TreeGrafter"/>
</dbReference>
<dbReference type="EC" id="5.6.2.4" evidence="9"/>
<evidence type="ECO:0000256" key="2">
    <source>
        <dbReference type="ARBA" id="ARBA00022741"/>
    </source>
</evidence>
<dbReference type="Proteomes" id="UP000593846">
    <property type="component" value="Chromosome"/>
</dbReference>
<dbReference type="InterPro" id="IPR027417">
    <property type="entry name" value="P-loop_NTPase"/>
</dbReference>
<dbReference type="EMBL" id="CP063311">
    <property type="protein sequence ID" value="QOV24085.1"/>
    <property type="molecule type" value="Genomic_DNA"/>
</dbReference>
<dbReference type="PROSITE" id="PS51217">
    <property type="entry name" value="UVRD_HELICASE_CTER"/>
    <property type="match status" value="1"/>
</dbReference>
<feature type="domain" description="UvrD-like helicase C-terminal" evidence="13">
    <location>
        <begin position="387"/>
        <end position="653"/>
    </location>
</feature>
<evidence type="ECO:0000256" key="10">
    <source>
        <dbReference type="ARBA" id="ARBA00048988"/>
    </source>
</evidence>
<dbReference type="SUPFAM" id="SSF52540">
    <property type="entry name" value="P-loop containing nucleoside triphosphate hydrolases"/>
    <property type="match status" value="1"/>
</dbReference>
<dbReference type="Gene3D" id="1.10.486.10">
    <property type="entry name" value="PCRA, domain 4"/>
    <property type="match status" value="1"/>
</dbReference>
<evidence type="ECO:0000259" key="12">
    <source>
        <dbReference type="PROSITE" id="PS51198"/>
    </source>
</evidence>
<keyword evidence="6" id="KW-0238">DNA-binding</keyword>
<keyword evidence="3 11" id="KW-0378">Hydrolase</keyword>
<evidence type="ECO:0000256" key="9">
    <source>
        <dbReference type="ARBA" id="ARBA00034808"/>
    </source>
</evidence>
<feature type="binding site" evidence="11">
    <location>
        <begin position="49"/>
        <end position="56"/>
    </location>
    <ligand>
        <name>ATP</name>
        <dbReference type="ChEBI" id="CHEBI:30616"/>
    </ligand>
</feature>
<reference evidence="15" key="1">
    <citation type="submission" date="2020-10" db="EMBL/GenBank/DDBJ databases">
        <title>Genome-based taxonomic classification of the species Anabaenopsis elenkinii.</title>
        <authorList>
            <person name="Delbaje E."/>
            <person name="Andreote A.P.D."/>
            <person name="Pellegrinetti T.A."/>
            <person name="Cruz R.B."/>
            <person name="Branco L.H.Z."/>
            <person name="Fiore M.F."/>
        </authorList>
    </citation>
    <scope>NUCLEOTIDE SEQUENCE [LARGE SCALE GENOMIC DNA]</scope>
    <source>
        <strain evidence="15">CCIBt3563</strain>
    </source>
</reference>
<evidence type="ECO:0000256" key="8">
    <source>
        <dbReference type="ARBA" id="ARBA00034617"/>
    </source>
</evidence>
<dbReference type="RefSeq" id="WP_200989607.1">
    <property type="nucleotide sequence ID" value="NZ_CP063311.1"/>
</dbReference>
<sequence length="785" mass="88773">MLNSELRATFSGECLQSQLQEKIWGIRKILRPGQQQMADWTSGLLAVSAVPGAGKSTGMAAAAAIAIARQYQVYAESGLFDRRQVVVVTFTRSAAANIKTKICQYLKELSLPQSGFAVYTLHGLALNIASRYPDLSGLDLDNVTLITPNQSHRFVRTAVEQWINNHPELYGRLLEGDQFDGEETEKLRRQSVLRTEVLPDLATTVIHEAKSSGIKPDQLRGWSEKTRDKYAILRIAAGLYEEYDNLMRSHDFIDYDDMILAALHVLENHSARSMEQNQVFAVFEDEAQDSSPLQTRLLEILAGVDPDNYSATISYSPGNLVRVGDPNQAINSTFTPADPIYFREFCRVCSGSGKLATMDQAGRSNRIIIAAANYTLQWVNGFYQRKNQPLPFREQKILPVDSGDPQKNANPLPMGRGLELYQPRDIDHTVELLSQRVVELFAENPHNMSAAILVRQNRQGRWLTQRLEPVCKEHKIRLYDVGEGERRSHVPEEILALLQFCHRPHSSDYLKAALEVLLQRQLIPTQDLNALASLPEQFLYPSPLAAPQPDTVKKAAHLCRSLLRAPLELPVYDLISFLALTLKYDQGELATADKLAERLTQQITNHNSLETMLAALSEIVNSERFEPVETDDLEGRYTRPGQLTIITMHKAKGLDWDYVFIPFLHEKSIPGKFWVAPKSQFLGKFTLSEVARAQIRSALHGKSHIPNVYQAWEEAEHLKMSEEYRLLYVGMTRAKRLLWMSASQQAPFMWSNPENLQAEPPCPVFVALQRQFPECVVDLPEDFRK</sequence>
<dbReference type="GO" id="GO:0000725">
    <property type="term" value="P:recombinational repair"/>
    <property type="evidence" value="ECO:0007669"/>
    <property type="project" value="TreeGrafter"/>
</dbReference>
<accession>A0A7S6U3E2</accession>
<gene>
    <name evidence="14" type="ORF">IM676_07430</name>
</gene>
<feature type="domain" description="UvrD-like helicase ATP-binding" evidence="12">
    <location>
        <begin position="28"/>
        <end position="365"/>
    </location>
</feature>
<dbReference type="InterPro" id="IPR014017">
    <property type="entry name" value="DNA_helicase_UvrD-like_C"/>
</dbReference>
<dbReference type="AlphaFoldDB" id="A0A7S6U3E2"/>
<keyword evidence="5 11" id="KW-0067">ATP-binding</keyword>
<keyword evidence="2 11" id="KW-0547">Nucleotide-binding</keyword>
<evidence type="ECO:0000259" key="13">
    <source>
        <dbReference type="PROSITE" id="PS51217"/>
    </source>
</evidence>
<keyword evidence="7" id="KW-0413">Isomerase</keyword>
<dbReference type="PANTHER" id="PTHR11070:SF2">
    <property type="entry name" value="ATP-DEPENDENT DNA HELICASE SRS2"/>
    <property type="match status" value="1"/>
</dbReference>
<comment type="catalytic activity">
    <reaction evidence="10">
        <text>ATP + H2O = ADP + phosphate + H(+)</text>
        <dbReference type="Rhea" id="RHEA:13065"/>
        <dbReference type="ChEBI" id="CHEBI:15377"/>
        <dbReference type="ChEBI" id="CHEBI:15378"/>
        <dbReference type="ChEBI" id="CHEBI:30616"/>
        <dbReference type="ChEBI" id="CHEBI:43474"/>
        <dbReference type="ChEBI" id="CHEBI:456216"/>
        <dbReference type="EC" id="5.6.2.4"/>
    </reaction>
</comment>
<name>A0A7S6U3E2_9CYAN</name>
<dbReference type="Pfam" id="PF00580">
    <property type="entry name" value="UvrD-helicase"/>
    <property type="match status" value="1"/>
</dbReference>
<dbReference type="Gene3D" id="1.10.10.160">
    <property type="match status" value="1"/>
</dbReference>
<dbReference type="GO" id="GO:0033202">
    <property type="term" value="C:DNA helicase complex"/>
    <property type="evidence" value="ECO:0007669"/>
    <property type="project" value="TreeGrafter"/>
</dbReference>
<protein>
    <recommendedName>
        <fullName evidence="9">DNA 3'-5' helicase</fullName>
        <ecNumber evidence="9">5.6.2.4</ecNumber>
    </recommendedName>
</protein>
<comment type="catalytic activity">
    <reaction evidence="8">
        <text>Couples ATP hydrolysis with the unwinding of duplex DNA by translocating in the 3'-5' direction.</text>
        <dbReference type="EC" id="5.6.2.4"/>
    </reaction>
</comment>
<dbReference type="GO" id="GO:0016787">
    <property type="term" value="F:hydrolase activity"/>
    <property type="evidence" value="ECO:0007669"/>
    <property type="project" value="UniProtKB-UniRule"/>
</dbReference>
<evidence type="ECO:0000256" key="4">
    <source>
        <dbReference type="ARBA" id="ARBA00022806"/>
    </source>
</evidence>
<dbReference type="InterPro" id="IPR000212">
    <property type="entry name" value="DNA_helicase_UvrD/REP"/>
</dbReference>
<dbReference type="GO" id="GO:0003677">
    <property type="term" value="F:DNA binding"/>
    <property type="evidence" value="ECO:0007669"/>
    <property type="project" value="UniProtKB-KW"/>
</dbReference>
<dbReference type="PANTHER" id="PTHR11070">
    <property type="entry name" value="UVRD / RECB / PCRA DNA HELICASE FAMILY MEMBER"/>
    <property type="match status" value="1"/>
</dbReference>
<evidence type="ECO:0000256" key="6">
    <source>
        <dbReference type="ARBA" id="ARBA00023125"/>
    </source>
</evidence>
<evidence type="ECO:0000256" key="1">
    <source>
        <dbReference type="ARBA" id="ARBA00009922"/>
    </source>
</evidence>
<dbReference type="InterPro" id="IPR014016">
    <property type="entry name" value="UvrD-like_ATP-bd"/>
</dbReference>
<dbReference type="PROSITE" id="PS51198">
    <property type="entry name" value="UVRD_HELICASE_ATP_BIND"/>
    <property type="match status" value="1"/>
</dbReference>
<dbReference type="KEGG" id="aee:IM676_07430"/>
<evidence type="ECO:0000256" key="3">
    <source>
        <dbReference type="ARBA" id="ARBA00022801"/>
    </source>
</evidence>
<keyword evidence="4 11" id="KW-0347">Helicase</keyword>
<dbReference type="Gene3D" id="3.40.50.300">
    <property type="entry name" value="P-loop containing nucleotide triphosphate hydrolases"/>
    <property type="match status" value="2"/>
</dbReference>
<evidence type="ECO:0000256" key="11">
    <source>
        <dbReference type="PROSITE-ProRule" id="PRU00560"/>
    </source>
</evidence>
<evidence type="ECO:0000313" key="14">
    <source>
        <dbReference type="EMBL" id="QOV24085.1"/>
    </source>
</evidence>
<dbReference type="GO" id="GO:0005524">
    <property type="term" value="F:ATP binding"/>
    <property type="evidence" value="ECO:0007669"/>
    <property type="project" value="UniProtKB-UniRule"/>
</dbReference>